<dbReference type="Proteomes" id="UP000762676">
    <property type="component" value="Unassembled WGS sequence"/>
</dbReference>
<evidence type="ECO:0000313" key="1">
    <source>
        <dbReference type="EMBL" id="GFR86201.1"/>
    </source>
</evidence>
<protein>
    <recommendedName>
        <fullName evidence="3">VCBS repeat-containing protein</fullName>
    </recommendedName>
</protein>
<evidence type="ECO:0008006" key="3">
    <source>
        <dbReference type="Google" id="ProtNLM"/>
    </source>
</evidence>
<dbReference type="PANTHER" id="PTHR35836">
    <property type="entry name" value="VCBS REPEAT-CONTAINING PROTEIN"/>
    <property type="match status" value="1"/>
</dbReference>
<dbReference type="SUPFAM" id="SSF69318">
    <property type="entry name" value="Integrin alpha N-terminal domain"/>
    <property type="match status" value="1"/>
</dbReference>
<name>A0AAV4GLM5_9GAST</name>
<accession>A0AAV4GLM5</accession>
<evidence type="ECO:0000313" key="2">
    <source>
        <dbReference type="Proteomes" id="UP000762676"/>
    </source>
</evidence>
<dbReference type="PANTHER" id="PTHR35836:SF1">
    <property type="entry name" value="VCBS REPEAT-CONTAINING PROTEIN"/>
    <property type="match status" value="1"/>
</dbReference>
<proteinExistence type="predicted"/>
<organism evidence="1 2">
    <name type="scientific">Elysia marginata</name>
    <dbReference type="NCBI Taxonomy" id="1093978"/>
    <lineage>
        <taxon>Eukaryota</taxon>
        <taxon>Metazoa</taxon>
        <taxon>Spiralia</taxon>
        <taxon>Lophotrochozoa</taxon>
        <taxon>Mollusca</taxon>
        <taxon>Gastropoda</taxon>
        <taxon>Heterobranchia</taxon>
        <taxon>Euthyneura</taxon>
        <taxon>Panpulmonata</taxon>
        <taxon>Sacoglossa</taxon>
        <taxon>Placobranchoidea</taxon>
        <taxon>Plakobranchidae</taxon>
        <taxon>Elysia</taxon>
    </lineage>
</organism>
<sequence length="474" mass="52156">MIGLDLSYRKPCVIKSGYRFLVLCKSFFAISAHTEIAALSSGSREDFRTTQNKMGLSPFILVLVLSAFLQGASSQFSAQPKLLGTFPYRSAGFLSLSRNTSAPGVKYDLLLSSFSFRESDVSVVLDVGARLKNVSAIRPRSINKSMRWPNDIKVVPEQVLESKVPYVIIPDGFLVPGKERGSLTLQPLFGGATSIISGTKGDWFYHMVEWVDMNKDGTLDALTCKTQKPLLGSFKGNMVWYSNPKDHSISTPWTENVIAVGPDVLFTFVKTNVSGVERELIVTAEYFNLRVRIFWTESPKQDWSQQAMIKSRDIDTISKGDGRPFDVIVSDVNKDGSLDVVLSLNDASNGSVVIYEFPADFRTGTFKRHVVASGYVEETGAPNAGAPGSIQLMPTQDQSRKPSILVAGDDAGTVSILDPAKPTDPQDWHYTRTDVLHTEKSSTGTALIADVDGDRRPEIFASSYDEGLIYVYRV</sequence>
<dbReference type="EMBL" id="BMAT01008483">
    <property type="protein sequence ID" value="GFR86201.1"/>
    <property type="molecule type" value="Genomic_DNA"/>
</dbReference>
<dbReference type="InterPro" id="IPR028994">
    <property type="entry name" value="Integrin_alpha_N"/>
</dbReference>
<gene>
    <name evidence="1" type="ORF">ElyMa_004193800</name>
</gene>
<dbReference type="AlphaFoldDB" id="A0AAV4GLM5"/>
<dbReference type="Gene3D" id="2.130.10.130">
    <property type="entry name" value="Integrin alpha, N-terminal"/>
    <property type="match status" value="1"/>
</dbReference>
<keyword evidence="2" id="KW-1185">Reference proteome</keyword>
<reference evidence="1 2" key="1">
    <citation type="journal article" date="2021" name="Elife">
        <title>Chloroplast acquisition without the gene transfer in kleptoplastic sea slugs, Plakobranchus ocellatus.</title>
        <authorList>
            <person name="Maeda T."/>
            <person name="Takahashi S."/>
            <person name="Yoshida T."/>
            <person name="Shimamura S."/>
            <person name="Takaki Y."/>
            <person name="Nagai Y."/>
            <person name="Toyoda A."/>
            <person name="Suzuki Y."/>
            <person name="Arimoto A."/>
            <person name="Ishii H."/>
            <person name="Satoh N."/>
            <person name="Nishiyama T."/>
            <person name="Hasebe M."/>
            <person name="Maruyama T."/>
            <person name="Minagawa J."/>
            <person name="Obokata J."/>
            <person name="Shigenobu S."/>
        </authorList>
    </citation>
    <scope>NUCLEOTIDE SEQUENCE [LARGE SCALE GENOMIC DNA]</scope>
</reference>
<comment type="caution">
    <text evidence="1">The sequence shown here is derived from an EMBL/GenBank/DDBJ whole genome shotgun (WGS) entry which is preliminary data.</text>
</comment>